<dbReference type="AlphaFoldDB" id="A0A4Y2MYF9"/>
<organism evidence="2 3">
    <name type="scientific">Araneus ventricosus</name>
    <name type="common">Orbweaver spider</name>
    <name type="synonym">Epeira ventricosa</name>
    <dbReference type="NCBI Taxonomy" id="182803"/>
    <lineage>
        <taxon>Eukaryota</taxon>
        <taxon>Metazoa</taxon>
        <taxon>Ecdysozoa</taxon>
        <taxon>Arthropoda</taxon>
        <taxon>Chelicerata</taxon>
        <taxon>Arachnida</taxon>
        <taxon>Araneae</taxon>
        <taxon>Araneomorphae</taxon>
        <taxon>Entelegynae</taxon>
        <taxon>Araneoidea</taxon>
        <taxon>Araneidae</taxon>
        <taxon>Araneus</taxon>
    </lineage>
</organism>
<dbReference type="Gene3D" id="3.90.215.10">
    <property type="entry name" value="Gamma Fibrinogen, chain A, domain 1"/>
    <property type="match status" value="1"/>
</dbReference>
<dbReference type="Pfam" id="PF00147">
    <property type="entry name" value="Fibrinogen_C"/>
    <property type="match status" value="1"/>
</dbReference>
<dbReference type="EMBL" id="BGPR01206846">
    <property type="protein sequence ID" value="GBN32188.1"/>
    <property type="molecule type" value="Genomic_DNA"/>
</dbReference>
<reference evidence="2 3" key="1">
    <citation type="journal article" date="2019" name="Sci. Rep.">
        <title>Orb-weaving spider Araneus ventricosus genome elucidates the spidroin gene catalogue.</title>
        <authorList>
            <person name="Kono N."/>
            <person name="Nakamura H."/>
            <person name="Ohtoshi R."/>
            <person name="Moran D.A.P."/>
            <person name="Shinohara A."/>
            <person name="Yoshida Y."/>
            <person name="Fujiwara M."/>
            <person name="Mori M."/>
            <person name="Tomita M."/>
            <person name="Arakawa K."/>
        </authorList>
    </citation>
    <scope>NUCLEOTIDE SEQUENCE [LARGE SCALE GENOMIC DNA]</scope>
</reference>
<gene>
    <name evidence="2" type="ORF">AVEN_69734_1</name>
</gene>
<sequence length="69" mass="8288">MHYSNTYEFSTKDRGNTQFAIYLKGGWWHVSGAYYCNLNGLYQDGQSNVETVHWYTWRYYENLATVEMK</sequence>
<dbReference type="Proteomes" id="UP000499080">
    <property type="component" value="Unassembled WGS sequence"/>
</dbReference>
<dbReference type="InterPro" id="IPR014716">
    <property type="entry name" value="Fibrinogen_a/b/g_C_1"/>
</dbReference>
<evidence type="ECO:0000259" key="1">
    <source>
        <dbReference type="Pfam" id="PF00147"/>
    </source>
</evidence>
<accession>A0A4Y2MYF9</accession>
<dbReference type="InterPro" id="IPR036056">
    <property type="entry name" value="Fibrinogen-like_C"/>
</dbReference>
<name>A0A4Y2MYF9_ARAVE</name>
<comment type="caution">
    <text evidence="2">The sequence shown here is derived from an EMBL/GenBank/DDBJ whole genome shotgun (WGS) entry which is preliminary data.</text>
</comment>
<protein>
    <recommendedName>
        <fullName evidence="1">Fibrinogen C-terminal domain-containing protein</fullName>
    </recommendedName>
</protein>
<dbReference type="InterPro" id="IPR002181">
    <property type="entry name" value="Fibrinogen_a/b/g_C_dom"/>
</dbReference>
<feature type="non-terminal residue" evidence="2">
    <location>
        <position position="69"/>
    </location>
</feature>
<evidence type="ECO:0000313" key="3">
    <source>
        <dbReference type="Proteomes" id="UP000499080"/>
    </source>
</evidence>
<proteinExistence type="predicted"/>
<feature type="domain" description="Fibrinogen C-terminal" evidence="1">
    <location>
        <begin position="1"/>
        <end position="61"/>
    </location>
</feature>
<evidence type="ECO:0000313" key="2">
    <source>
        <dbReference type="EMBL" id="GBN32188.1"/>
    </source>
</evidence>
<keyword evidence="3" id="KW-1185">Reference proteome</keyword>
<dbReference type="SUPFAM" id="SSF56496">
    <property type="entry name" value="Fibrinogen C-terminal domain-like"/>
    <property type="match status" value="1"/>
</dbReference>